<evidence type="ECO:0000256" key="7">
    <source>
        <dbReference type="ARBA" id="ARBA00022574"/>
    </source>
</evidence>
<evidence type="ECO:0000256" key="9">
    <source>
        <dbReference type="ARBA" id="ARBA00022737"/>
    </source>
</evidence>
<keyword evidence="9" id="KW-0677">Repeat</keyword>
<dbReference type="InterPro" id="IPR037289">
    <property type="entry name" value="Elp2"/>
</dbReference>
<reference evidence="13" key="1">
    <citation type="journal article" date="2013" name="Genome Biol.">
        <title>Draft genome of the mountain pine beetle, Dendroctonus ponderosae Hopkins, a major forest pest.</title>
        <authorList>
            <person name="Keeling C.I."/>
            <person name="Yuen M.M."/>
            <person name="Liao N.Y."/>
            <person name="Docking T.R."/>
            <person name="Chan S.K."/>
            <person name="Taylor G.A."/>
            <person name="Palmquist D.L."/>
            <person name="Jackman S.D."/>
            <person name="Nguyen A."/>
            <person name="Li M."/>
            <person name="Henderson H."/>
            <person name="Janes J.K."/>
            <person name="Zhao Y."/>
            <person name="Pandoh P."/>
            <person name="Moore R."/>
            <person name="Sperling F.A."/>
            <person name="Huber D.P."/>
            <person name="Birol I."/>
            <person name="Jones S.J."/>
            <person name="Bohlmann J."/>
        </authorList>
    </citation>
    <scope>NUCLEOTIDE SEQUENCE</scope>
</reference>
<evidence type="ECO:0000256" key="8">
    <source>
        <dbReference type="ARBA" id="ARBA00022694"/>
    </source>
</evidence>
<protein>
    <recommendedName>
        <fullName evidence="5">Elongator complex protein 2</fullName>
    </recommendedName>
</protein>
<dbReference type="SMART" id="SM00320">
    <property type="entry name" value="WD40"/>
    <property type="match status" value="2"/>
</dbReference>
<accession>A0AAR5Q240</accession>
<dbReference type="InterPro" id="IPR015943">
    <property type="entry name" value="WD40/YVTN_repeat-like_dom_sf"/>
</dbReference>
<organism evidence="12 13">
    <name type="scientific">Dendroctonus ponderosae</name>
    <name type="common">Mountain pine beetle</name>
    <dbReference type="NCBI Taxonomy" id="77166"/>
    <lineage>
        <taxon>Eukaryota</taxon>
        <taxon>Metazoa</taxon>
        <taxon>Ecdysozoa</taxon>
        <taxon>Arthropoda</taxon>
        <taxon>Hexapoda</taxon>
        <taxon>Insecta</taxon>
        <taxon>Pterygota</taxon>
        <taxon>Neoptera</taxon>
        <taxon>Endopterygota</taxon>
        <taxon>Coleoptera</taxon>
        <taxon>Polyphaga</taxon>
        <taxon>Cucujiformia</taxon>
        <taxon>Curculionidae</taxon>
        <taxon>Scolytinae</taxon>
        <taxon>Dendroctonus</taxon>
    </lineage>
</organism>
<dbReference type="PROSITE" id="PS50082">
    <property type="entry name" value="WD_REPEATS_2"/>
    <property type="match status" value="1"/>
</dbReference>
<evidence type="ECO:0000256" key="11">
    <source>
        <dbReference type="PROSITE-ProRule" id="PRU00221"/>
    </source>
</evidence>
<keyword evidence="7 11" id="KW-0853">WD repeat</keyword>
<evidence type="ECO:0000313" key="13">
    <source>
        <dbReference type="Proteomes" id="UP000019118"/>
    </source>
</evidence>
<sequence length="229" mass="24520">MEAKSVYVSSNCNQTPTGADCNENHLLAYGSCHAVLIYDLNAARVVQTLIGHTKRVNSVRWIRGSDGELVSGASDGCVVVWEPQGGAHARFILPAGGPTVNIVDGWSCNGRTIIAGAAMEPGVVRIWTRDAPGGEFHPSETCRIGRSLCMGLRLGGSATSPLLACALEDSKILLLTETDRQVWIKGSVLSGHEDWVRGLDFALNGQGELLLASSSQDSTVDRHNKYIEF</sequence>
<reference evidence="12" key="2">
    <citation type="submission" date="2024-08" db="UniProtKB">
        <authorList>
            <consortium name="EnsemblMetazoa"/>
        </authorList>
    </citation>
    <scope>IDENTIFICATION</scope>
</reference>
<dbReference type="GO" id="GO:0005634">
    <property type="term" value="C:nucleus"/>
    <property type="evidence" value="ECO:0007669"/>
    <property type="project" value="UniProtKB-SubCell"/>
</dbReference>
<dbReference type="Proteomes" id="UP000019118">
    <property type="component" value="Unassembled WGS sequence"/>
</dbReference>
<comment type="pathway">
    <text evidence="3">tRNA modification; 5-methoxycarbonylmethyl-2-thiouridine-tRNA biosynthesis.</text>
</comment>
<dbReference type="Pfam" id="PF00400">
    <property type="entry name" value="WD40"/>
    <property type="match status" value="2"/>
</dbReference>
<evidence type="ECO:0000256" key="5">
    <source>
        <dbReference type="ARBA" id="ARBA00020267"/>
    </source>
</evidence>
<dbReference type="GO" id="GO:0033588">
    <property type="term" value="C:elongator holoenzyme complex"/>
    <property type="evidence" value="ECO:0007669"/>
    <property type="project" value="InterPro"/>
</dbReference>
<dbReference type="InterPro" id="IPR036322">
    <property type="entry name" value="WD40_repeat_dom_sf"/>
</dbReference>
<evidence type="ECO:0000256" key="4">
    <source>
        <dbReference type="ARBA" id="ARBA00005881"/>
    </source>
</evidence>
<evidence type="ECO:0000313" key="12">
    <source>
        <dbReference type="EnsemblMetazoa" id="XP_019767295.1"/>
    </source>
</evidence>
<comment type="similarity">
    <text evidence="4">Belongs to the WD repeat ELP2 family.</text>
</comment>
<keyword evidence="6" id="KW-0963">Cytoplasm</keyword>
<evidence type="ECO:0000256" key="3">
    <source>
        <dbReference type="ARBA" id="ARBA00005043"/>
    </source>
</evidence>
<keyword evidence="10" id="KW-0539">Nucleus</keyword>
<dbReference type="GO" id="GO:0002098">
    <property type="term" value="P:tRNA wobble uridine modification"/>
    <property type="evidence" value="ECO:0007669"/>
    <property type="project" value="InterPro"/>
</dbReference>
<keyword evidence="13" id="KW-1185">Reference proteome</keyword>
<feature type="repeat" description="WD" evidence="11">
    <location>
        <begin position="49"/>
        <end position="82"/>
    </location>
</feature>
<comment type="subcellular location">
    <subcellularLocation>
        <location evidence="2">Cytoplasm</location>
    </subcellularLocation>
    <subcellularLocation>
        <location evidence="1">Nucleus</location>
    </subcellularLocation>
</comment>
<dbReference type="InterPro" id="IPR001680">
    <property type="entry name" value="WD40_rpt"/>
</dbReference>
<dbReference type="AlphaFoldDB" id="A0AAR5Q240"/>
<evidence type="ECO:0000256" key="6">
    <source>
        <dbReference type="ARBA" id="ARBA00022490"/>
    </source>
</evidence>
<evidence type="ECO:0000256" key="10">
    <source>
        <dbReference type="ARBA" id="ARBA00023242"/>
    </source>
</evidence>
<keyword evidence="8" id="KW-0819">tRNA processing</keyword>
<dbReference type="PANTHER" id="PTHR44111:SF1">
    <property type="entry name" value="ELONGATOR COMPLEX PROTEIN 2"/>
    <property type="match status" value="1"/>
</dbReference>
<evidence type="ECO:0000256" key="2">
    <source>
        <dbReference type="ARBA" id="ARBA00004496"/>
    </source>
</evidence>
<proteinExistence type="inferred from homology"/>
<dbReference type="SUPFAM" id="SSF50978">
    <property type="entry name" value="WD40 repeat-like"/>
    <property type="match status" value="1"/>
</dbReference>
<dbReference type="Gene3D" id="2.130.10.10">
    <property type="entry name" value="YVTN repeat-like/Quinoprotein amine dehydrogenase"/>
    <property type="match status" value="1"/>
</dbReference>
<dbReference type="EnsemblMetazoa" id="XM_019911736.1">
    <property type="protein sequence ID" value="XP_019767295.1"/>
    <property type="gene ID" value="LOC109542491"/>
</dbReference>
<dbReference type="GO" id="GO:0005737">
    <property type="term" value="C:cytoplasm"/>
    <property type="evidence" value="ECO:0007669"/>
    <property type="project" value="UniProtKB-SubCell"/>
</dbReference>
<dbReference type="PANTHER" id="PTHR44111">
    <property type="entry name" value="ELONGATOR COMPLEX PROTEIN 2"/>
    <property type="match status" value="1"/>
</dbReference>
<evidence type="ECO:0000256" key="1">
    <source>
        <dbReference type="ARBA" id="ARBA00004123"/>
    </source>
</evidence>
<name>A0AAR5Q240_DENPD</name>
<dbReference type="PROSITE" id="PS50294">
    <property type="entry name" value="WD_REPEATS_REGION"/>
    <property type="match status" value="1"/>
</dbReference>